<keyword evidence="3" id="KW-1185">Reference proteome</keyword>
<dbReference type="EMBL" id="VDFC01000036">
    <property type="protein sequence ID" value="KAA0939254.1"/>
    <property type="molecule type" value="Genomic_DNA"/>
</dbReference>
<dbReference type="Gene3D" id="1.10.357.10">
    <property type="entry name" value="Tetracycline Repressor, domain 2"/>
    <property type="match status" value="1"/>
</dbReference>
<protein>
    <recommendedName>
        <fullName evidence="1">Transcriptional regulator SbtR-like C-terminal domain-containing protein</fullName>
    </recommendedName>
</protein>
<dbReference type="Pfam" id="PF21597">
    <property type="entry name" value="TetR_C_43"/>
    <property type="match status" value="1"/>
</dbReference>
<dbReference type="AlphaFoldDB" id="A0A5B0BAZ2"/>
<organism evidence="2 3">
    <name type="scientific">Streptomyces apricus</name>
    <dbReference type="NCBI Taxonomy" id="1828112"/>
    <lineage>
        <taxon>Bacteria</taxon>
        <taxon>Bacillati</taxon>
        <taxon>Actinomycetota</taxon>
        <taxon>Actinomycetes</taxon>
        <taxon>Kitasatosporales</taxon>
        <taxon>Streptomycetaceae</taxon>
        <taxon>Streptomyces</taxon>
    </lineage>
</organism>
<gene>
    <name evidence="2" type="ORF">FGF04_12400</name>
</gene>
<evidence type="ECO:0000313" key="2">
    <source>
        <dbReference type="EMBL" id="KAA0939254.1"/>
    </source>
</evidence>
<dbReference type="SUPFAM" id="SSF48498">
    <property type="entry name" value="Tetracyclin repressor-like, C-terminal domain"/>
    <property type="match status" value="1"/>
</dbReference>
<comment type="caution">
    <text evidence="2">The sequence shown here is derived from an EMBL/GenBank/DDBJ whole genome shotgun (WGS) entry which is preliminary data.</text>
</comment>
<sequence>MGQSLSGLSGRGYLSSAAHAGVGERLVARALELLLDAGKAARQVRPDAGADEVMLLGSCLWRNDGGPACPERGRRVLTVVIDGLRAGTDG</sequence>
<proteinExistence type="predicted"/>
<reference evidence="2 3" key="1">
    <citation type="submission" date="2019-05" db="EMBL/GenBank/DDBJ databases">
        <authorList>
            <person name="Hariharan J."/>
            <person name="Choudoir M.J."/>
            <person name="Diebold P."/>
            <person name="Panke-Buisse K."/>
            <person name="Buckley D.H."/>
        </authorList>
    </citation>
    <scope>NUCLEOTIDE SEQUENCE [LARGE SCALE GENOMIC DNA]</scope>
    <source>
        <strain evidence="2 3">SUN51</strain>
    </source>
</reference>
<feature type="domain" description="Transcriptional regulator SbtR-like C-terminal" evidence="1">
    <location>
        <begin position="24"/>
        <end position="86"/>
    </location>
</feature>
<dbReference type="InterPro" id="IPR036271">
    <property type="entry name" value="Tet_transcr_reg_TetR-rel_C_sf"/>
</dbReference>
<dbReference type="InterPro" id="IPR049445">
    <property type="entry name" value="TetR_SbtR-like_C"/>
</dbReference>
<evidence type="ECO:0000259" key="1">
    <source>
        <dbReference type="Pfam" id="PF21597"/>
    </source>
</evidence>
<evidence type="ECO:0000313" key="3">
    <source>
        <dbReference type="Proteomes" id="UP000324965"/>
    </source>
</evidence>
<name>A0A5B0BAZ2_9ACTN</name>
<accession>A0A5B0BAZ2</accession>
<dbReference type="RefSeq" id="WP_149511366.1">
    <property type="nucleotide sequence ID" value="NZ_VDFC01000036.1"/>
</dbReference>
<dbReference type="Proteomes" id="UP000324965">
    <property type="component" value="Unassembled WGS sequence"/>
</dbReference>